<dbReference type="Proteomes" id="UP001055101">
    <property type="component" value="Unassembled WGS sequence"/>
</dbReference>
<keyword evidence="2" id="KW-1185">Reference proteome</keyword>
<organism evidence="1 2">
    <name type="scientific">Methylobacterium thuringiense</name>
    <dbReference type="NCBI Taxonomy" id="1003091"/>
    <lineage>
        <taxon>Bacteria</taxon>
        <taxon>Pseudomonadati</taxon>
        <taxon>Pseudomonadota</taxon>
        <taxon>Alphaproteobacteria</taxon>
        <taxon>Hyphomicrobiales</taxon>
        <taxon>Methylobacteriaceae</taxon>
        <taxon>Methylobacterium</taxon>
    </lineage>
</organism>
<evidence type="ECO:0008006" key="3">
    <source>
        <dbReference type="Google" id="ProtNLM"/>
    </source>
</evidence>
<reference evidence="1" key="1">
    <citation type="journal article" date="2021" name="Front. Microbiol.">
        <title>Comprehensive Comparative Genomics and Phenotyping of Methylobacterium Species.</title>
        <authorList>
            <person name="Alessa O."/>
            <person name="Ogura Y."/>
            <person name="Fujitani Y."/>
            <person name="Takami H."/>
            <person name="Hayashi T."/>
            <person name="Sahin N."/>
            <person name="Tani A."/>
        </authorList>
    </citation>
    <scope>NUCLEOTIDE SEQUENCE</scope>
    <source>
        <strain evidence="1">DSM 23674</strain>
    </source>
</reference>
<name>A0ABQ4TRL9_9HYPH</name>
<evidence type="ECO:0000313" key="2">
    <source>
        <dbReference type="Proteomes" id="UP001055101"/>
    </source>
</evidence>
<protein>
    <recommendedName>
        <fullName evidence="3">Ribbon-helix-helix protein CopG domain-containing protein</fullName>
    </recommendedName>
</protein>
<gene>
    <name evidence="1" type="ORF">EKPJFOCH_3861</name>
</gene>
<dbReference type="EMBL" id="BPRA01000021">
    <property type="protein sequence ID" value="GJE57347.1"/>
    <property type="molecule type" value="Genomic_DNA"/>
</dbReference>
<comment type="caution">
    <text evidence="1">The sequence shown here is derived from an EMBL/GenBank/DDBJ whole genome shotgun (WGS) entry which is preliminary data.</text>
</comment>
<sequence>MRSGTLSRTRIFRADPALDAAIAAAAEREETSASDWIRRALASVAKSACPSSLGVTHTRAGDAAAIAAHG</sequence>
<reference evidence="1" key="2">
    <citation type="submission" date="2021-08" db="EMBL/GenBank/DDBJ databases">
        <authorList>
            <person name="Tani A."/>
            <person name="Ola A."/>
            <person name="Ogura Y."/>
            <person name="Katsura K."/>
            <person name="Hayashi T."/>
        </authorList>
    </citation>
    <scope>NUCLEOTIDE SEQUENCE</scope>
    <source>
        <strain evidence="1">DSM 23674</strain>
    </source>
</reference>
<proteinExistence type="predicted"/>
<evidence type="ECO:0000313" key="1">
    <source>
        <dbReference type="EMBL" id="GJE57347.1"/>
    </source>
</evidence>
<accession>A0ABQ4TRL9</accession>